<organism evidence="13 14">
    <name type="scientific">Anabas testudineus</name>
    <name type="common">Climbing perch</name>
    <name type="synonym">Anthias testudineus</name>
    <dbReference type="NCBI Taxonomy" id="64144"/>
    <lineage>
        <taxon>Eukaryota</taxon>
        <taxon>Metazoa</taxon>
        <taxon>Chordata</taxon>
        <taxon>Craniata</taxon>
        <taxon>Vertebrata</taxon>
        <taxon>Euteleostomi</taxon>
        <taxon>Actinopterygii</taxon>
        <taxon>Neopterygii</taxon>
        <taxon>Teleostei</taxon>
        <taxon>Neoteleostei</taxon>
        <taxon>Acanthomorphata</taxon>
        <taxon>Anabantaria</taxon>
        <taxon>Anabantiformes</taxon>
        <taxon>Anabantoidei</taxon>
        <taxon>Anabantidae</taxon>
        <taxon>Anabas</taxon>
    </lineage>
</organism>
<reference evidence="13" key="2">
    <citation type="submission" date="2025-08" db="UniProtKB">
        <authorList>
            <consortium name="Ensembl"/>
        </authorList>
    </citation>
    <scope>IDENTIFICATION</scope>
</reference>
<evidence type="ECO:0000256" key="4">
    <source>
        <dbReference type="ARBA" id="ARBA00022737"/>
    </source>
</evidence>
<dbReference type="GO" id="GO:0008270">
    <property type="term" value="F:zinc ion binding"/>
    <property type="evidence" value="ECO:0007669"/>
    <property type="project" value="UniProtKB-KW"/>
</dbReference>
<feature type="compositionally biased region" description="Polar residues" evidence="11">
    <location>
        <begin position="13"/>
        <end position="22"/>
    </location>
</feature>
<dbReference type="InterPro" id="IPR036236">
    <property type="entry name" value="Znf_C2H2_sf"/>
</dbReference>
<evidence type="ECO:0000256" key="6">
    <source>
        <dbReference type="ARBA" id="ARBA00022833"/>
    </source>
</evidence>
<protein>
    <recommendedName>
        <fullName evidence="12">C2H2-type domain-containing protein</fullName>
    </recommendedName>
</protein>
<keyword evidence="9" id="KW-0539">Nucleus</keyword>
<name>A0AAQ6IME3_ANATE</name>
<dbReference type="AlphaFoldDB" id="A0AAQ6IME3"/>
<evidence type="ECO:0000256" key="5">
    <source>
        <dbReference type="ARBA" id="ARBA00022771"/>
    </source>
</evidence>
<dbReference type="FunFam" id="3.30.160.60:FF:000193">
    <property type="entry name" value="Zinc finger protein 300"/>
    <property type="match status" value="1"/>
</dbReference>
<evidence type="ECO:0000259" key="12">
    <source>
        <dbReference type="PROSITE" id="PS50157"/>
    </source>
</evidence>
<dbReference type="GO" id="GO:0010468">
    <property type="term" value="P:regulation of gene expression"/>
    <property type="evidence" value="ECO:0007669"/>
    <property type="project" value="TreeGrafter"/>
</dbReference>
<keyword evidence="4" id="KW-0677">Repeat</keyword>
<keyword evidence="7" id="KW-0805">Transcription regulation</keyword>
<feature type="compositionally biased region" description="Basic and acidic residues" evidence="11">
    <location>
        <begin position="82"/>
        <end position="98"/>
    </location>
</feature>
<accession>A0AAQ6IME3</accession>
<keyword evidence="6" id="KW-0862">Zinc</keyword>
<evidence type="ECO:0000256" key="9">
    <source>
        <dbReference type="ARBA" id="ARBA00023242"/>
    </source>
</evidence>
<dbReference type="InterPro" id="IPR050331">
    <property type="entry name" value="Zinc_finger"/>
</dbReference>
<dbReference type="SUPFAM" id="SSF57667">
    <property type="entry name" value="beta-beta-alpha zinc fingers"/>
    <property type="match status" value="2"/>
</dbReference>
<proteinExistence type="inferred from homology"/>
<keyword evidence="3" id="KW-0479">Metal-binding</keyword>
<evidence type="ECO:0000256" key="7">
    <source>
        <dbReference type="ARBA" id="ARBA00023015"/>
    </source>
</evidence>
<dbReference type="Pfam" id="PF00096">
    <property type="entry name" value="zf-C2H2"/>
    <property type="match status" value="2"/>
</dbReference>
<evidence type="ECO:0000256" key="8">
    <source>
        <dbReference type="ARBA" id="ARBA00023163"/>
    </source>
</evidence>
<dbReference type="InterPro" id="IPR013087">
    <property type="entry name" value="Znf_C2H2_type"/>
</dbReference>
<dbReference type="FunFam" id="3.30.160.60:FF:002343">
    <property type="entry name" value="Zinc finger protein 33A"/>
    <property type="match status" value="2"/>
</dbReference>
<dbReference type="Ensembl" id="ENSATET00000082018.1">
    <property type="protein sequence ID" value="ENSATEP00000074703.1"/>
    <property type="gene ID" value="ENSATEG00000030876.1"/>
</dbReference>
<reference evidence="13 14" key="1">
    <citation type="submission" date="2021-04" db="EMBL/GenBank/DDBJ databases">
        <authorList>
            <consortium name="Wellcome Sanger Institute Data Sharing"/>
        </authorList>
    </citation>
    <scope>NUCLEOTIDE SEQUENCE [LARGE SCALE GENOMIC DNA]</scope>
</reference>
<sequence>MSCFFLPPEVPQQPFSRDQQLWNHKRDSSLDQQDPEPQEKLCTSQEVQQFVLKQEPFERDHNEPGPNSDHQIPPDSSQSQDQDVKNHVDSESTRNPELKKRHHKNCSHSNNVDHSSVPDFNNPPSKKTFRTNQQPCEQERNSSLDPDPPQIKEEQEEVSISQEEEQLVLNQETENVMLIPALEEIEHSESETNPQLCSNSDAGKMYFKCDTCGKAFKYRSQFNIHQRIHTGEKPYTCEVGDKRFREMSNLRKHTRSHTGEQSYGCVFCGKRFSDASELKTHLMLHTAKLFVCYCGKRFNYTSYLFCYLKIHTFSAM</sequence>
<comment type="similarity">
    <text evidence="2">Belongs to the krueppel C2H2-type zinc-finger protein family.</text>
</comment>
<dbReference type="GeneTree" id="ENSGT01150000286953"/>
<dbReference type="PROSITE" id="PS00028">
    <property type="entry name" value="ZINC_FINGER_C2H2_1"/>
    <property type="match status" value="2"/>
</dbReference>
<evidence type="ECO:0000256" key="2">
    <source>
        <dbReference type="ARBA" id="ARBA00006991"/>
    </source>
</evidence>
<keyword evidence="14" id="KW-1185">Reference proteome</keyword>
<evidence type="ECO:0000313" key="14">
    <source>
        <dbReference type="Proteomes" id="UP000265040"/>
    </source>
</evidence>
<evidence type="ECO:0000256" key="10">
    <source>
        <dbReference type="PROSITE-ProRule" id="PRU00042"/>
    </source>
</evidence>
<dbReference type="SMART" id="SM00355">
    <property type="entry name" value="ZnF_C2H2"/>
    <property type="match status" value="3"/>
</dbReference>
<dbReference type="GO" id="GO:0005634">
    <property type="term" value="C:nucleus"/>
    <property type="evidence" value="ECO:0007669"/>
    <property type="project" value="UniProtKB-SubCell"/>
</dbReference>
<feature type="compositionally biased region" description="Polar residues" evidence="11">
    <location>
        <begin position="107"/>
        <end position="136"/>
    </location>
</feature>
<evidence type="ECO:0000313" key="13">
    <source>
        <dbReference type="Ensembl" id="ENSATEP00000074703.1"/>
    </source>
</evidence>
<dbReference type="Proteomes" id="UP000265040">
    <property type="component" value="Chromosome 17"/>
</dbReference>
<feature type="compositionally biased region" description="Low complexity" evidence="11">
    <location>
        <begin position="68"/>
        <end position="81"/>
    </location>
</feature>
<reference evidence="13" key="3">
    <citation type="submission" date="2025-09" db="UniProtKB">
        <authorList>
            <consortium name="Ensembl"/>
        </authorList>
    </citation>
    <scope>IDENTIFICATION</scope>
</reference>
<evidence type="ECO:0000256" key="1">
    <source>
        <dbReference type="ARBA" id="ARBA00004123"/>
    </source>
</evidence>
<feature type="region of interest" description="Disordered" evidence="11">
    <location>
        <begin position="1"/>
        <end position="155"/>
    </location>
</feature>
<dbReference type="PANTHER" id="PTHR16515:SF49">
    <property type="entry name" value="GASTRULA ZINC FINGER PROTEIN XLCGF49.1-LIKE-RELATED"/>
    <property type="match status" value="1"/>
</dbReference>
<feature type="domain" description="C2H2-type" evidence="12">
    <location>
        <begin position="207"/>
        <end position="234"/>
    </location>
</feature>
<evidence type="ECO:0000256" key="3">
    <source>
        <dbReference type="ARBA" id="ARBA00022723"/>
    </source>
</evidence>
<keyword evidence="5 10" id="KW-0863">Zinc-finger</keyword>
<keyword evidence="8" id="KW-0804">Transcription</keyword>
<dbReference type="PROSITE" id="PS50157">
    <property type="entry name" value="ZINC_FINGER_C2H2_2"/>
    <property type="match status" value="3"/>
</dbReference>
<evidence type="ECO:0000256" key="11">
    <source>
        <dbReference type="SAM" id="MobiDB-lite"/>
    </source>
</evidence>
<dbReference type="PANTHER" id="PTHR16515">
    <property type="entry name" value="PR DOMAIN ZINC FINGER PROTEIN"/>
    <property type="match status" value="1"/>
</dbReference>
<dbReference type="Gene3D" id="3.30.160.60">
    <property type="entry name" value="Classic Zinc Finger"/>
    <property type="match status" value="3"/>
</dbReference>
<comment type="subcellular location">
    <subcellularLocation>
        <location evidence="1">Nucleus</location>
    </subcellularLocation>
</comment>
<gene>
    <name evidence="13" type="primary">FOXR2</name>
</gene>
<feature type="domain" description="C2H2-type" evidence="12">
    <location>
        <begin position="235"/>
        <end position="262"/>
    </location>
</feature>
<feature type="domain" description="C2H2-type" evidence="12">
    <location>
        <begin position="263"/>
        <end position="290"/>
    </location>
</feature>